<sequence>MKTITIRAENEKVSLIIDSVLLQNIHSFSIDYIRGVPLLFSCVADMGDKPEQERKKSPFVS</sequence>
<protein>
    <submittedName>
        <fullName evidence="1">Uncharacterized protein</fullName>
    </submittedName>
</protein>
<accession>A0A8S5V537</accession>
<evidence type="ECO:0000313" key="1">
    <source>
        <dbReference type="EMBL" id="DAG01731.1"/>
    </source>
</evidence>
<name>A0A8S5V537_9CAUD</name>
<reference evidence="1" key="1">
    <citation type="journal article" date="2021" name="Proc. Natl. Acad. Sci. U.S.A.">
        <title>A Catalog of Tens of Thousands of Viruses from Human Metagenomes Reveals Hidden Associations with Chronic Diseases.</title>
        <authorList>
            <person name="Tisza M.J."/>
            <person name="Buck C.B."/>
        </authorList>
    </citation>
    <scope>NUCLEOTIDE SEQUENCE</scope>
    <source>
        <strain evidence="1">CtSMg55</strain>
    </source>
</reference>
<dbReference type="EMBL" id="BK016197">
    <property type="protein sequence ID" value="DAG01731.1"/>
    <property type="molecule type" value="Genomic_DNA"/>
</dbReference>
<proteinExistence type="predicted"/>
<organism evidence="1">
    <name type="scientific">Siphoviridae sp. ctSMg55</name>
    <dbReference type="NCBI Taxonomy" id="2825509"/>
    <lineage>
        <taxon>Viruses</taxon>
        <taxon>Duplodnaviria</taxon>
        <taxon>Heunggongvirae</taxon>
        <taxon>Uroviricota</taxon>
        <taxon>Caudoviricetes</taxon>
    </lineage>
</organism>